<dbReference type="AlphaFoldDB" id="A0A174JVI4"/>
<reference evidence="1 2" key="1">
    <citation type="submission" date="2015-09" db="EMBL/GenBank/DDBJ databases">
        <authorList>
            <consortium name="Pathogen Informatics"/>
        </authorList>
    </citation>
    <scope>NUCLEOTIDE SEQUENCE [LARGE SCALE GENOMIC DNA]</scope>
    <source>
        <strain evidence="1 2">2789STDY5834847</strain>
    </source>
</reference>
<dbReference type="Gene3D" id="2.40.160.100">
    <property type="match status" value="1"/>
</dbReference>
<proteinExistence type="predicted"/>
<gene>
    <name evidence="1" type="ORF">ERS852462_02329</name>
</gene>
<dbReference type="Proteomes" id="UP000095614">
    <property type="component" value="Unassembled WGS sequence"/>
</dbReference>
<dbReference type="EMBL" id="CZAF01000006">
    <property type="protein sequence ID" value="CUP01165.1"/>
    <property type="molecule type" value="Genomic_DNA"/>
</dbReference>
<evidence type="ECO:0000313" key="2">
    <source>
        <dbReference type="Proteomes" id="UP000095614"/>
    </source>
</evidence>
<dbReference type="InterPro" id="IPR053728">
    <property type="entry name" value="Alginate_Permeability_Chnl"/>
</dbReference>
<evidence type="ECO:0000313" key="1">
    <source>
        <dbReference type="EMBL" id="CUP01165.1"/>
    </source>
</evidence>
<accession>A0A174JVI4</accession>
<protein>
    <recommendedName>
        <fullName evidence="3">Alginate export domain-containing protein</fullName>
    </recommendedName>
</protein>
<organism evidence="1 2">
    <name type="scientific">Bacteroides uniformis</name>
    <dbReference type="NCBI Taxonomy" id="820"/>
    <lineage>
        <taxon>Bacteria</taxon>
        <taxon>Pseudomonadati</taxon>
        <taxon>Bacteroidota</taxon>
        <taxon>Bacteroidia</taxon>
        <taxon>Bacteroidales</taxon>
        <taxon>Bacteroidaceae</taxon>
        <taxon>Bacteroides</taxon>
    </lineage>
</organism>
<name>A0A174JVI4_BACUN</name>
<evidence type="ECO:0008006" key="3">
    <source>
        <dbReference type="Google" id="ProtNLM"/>
    </source>
</evidence>
<sequence length="114" mass="13059">MDYFYASAWQGVAPGLQDAQLGVNFKTSKQVSMQLNYHYFATAAKLDDVKKGLGSEMDYQLDWNVMKDVKLSAGYSIMRGTKSMDVVKGGDHKRWQDWGWVSVNINPRILFVKW</sequence>